<dbReference type="EMBL" id="JAWXXV010000001">
    <property type="protein sequence ID" value="MDX5984848.1"/>
    <property type="molecule type" value="Genomic_DNA"/>
</dbReference>
<evidence type="ECO:0000259" key="4">
    <source>
        <dbReference type="Pfam" id="PF08241"/>
    </source>
</evidence>
<proteinExistence type="predicted"/>
<dbReference type="GO" id="GO:0032259">
    <property type="term" value="P:methylation"/>
    <property type="evidence" value="ECO:0007669"/>
    <property type="project" value="UniProtKB-KW"/>
</dbReference>
<sequence length="283" mass="30570">MSVPDIFDRAARRLHRDRAAPTFAEFDFLRAAMLDGIAERLASVTHRFTDMLDLGCFDGALPAPAGANVTRCDAGARFAAHSGGVQADEDRLPFPAESFDLVVSAGVLDSVNDLPGALTLARRALRPDGLFLAAFCGAGTLSSLRSVLREAERDRPAARIHPQVDVRSAGDLLMRAGFTLPVADIEPLTVRYRGIGGLLRDLRGMGATNILRERTPLRRDTLARAADLFAERADPDGKTPERFDIIYLTGWSPAPTQPKPARRGSATASLEGALRRFPPRSDA</sequence>
<protein>
    <submittedName>
        <fullName evidence="5">Methyltransferase domain-containing protein</fullName>
    </submittedName>
</protein>
<feature type="region of interest" description="Disordered" evidence="3">
    <location>
        <begin position="250"/>
        <end position="283"/>
    </location>
</feature>
<dbReference type="PANTHER" id="PTHR13090">
    <property type="entry name" value="ARGININE-HYDROXYLASE NDUFAF5, MITOCHONDRIAL"/>
    <property type="match status" value="1"/>
</dbReference>
<keyword evidence="6" id="KW-1185">Reference proteome</keyword>
<reference evidence="5 6" key="1">
    <citation type="submission" date="2023-11" db="EMBL/GenBank/DDBJ databases">
        <title>MicrobeMod: A computational toolkit for identifying prokaryotic methylation and restriction-modification with nanopore sequencing.</title>
        <authorList>
            <person name="Crits-Christoph A."/>
            <person name="Kang S.C."/>
            <person name="Lee H."/>
            <person name="Ostrov N."/>
        </authorList>
    </citation>
    <scope>NUCLEOTIDE SEQUENCE [LARGE SCALE GENOMIC DNA]</scope>
    <source>
        <strain evidence="5 6">ATCC 14820</strain>
    </source>
</reference>
<dbReference type="Pfam" id="PF08241">
    <property type="entry name" value="Methyltransf_11"/>
    <property type="match status" value="1"/>
</dbReference>
<evidence type="ECO:0000313" key="5">
    <source>
        <dbReference type="EMBL" id="MDX5984848.1"/>
    </source>
</evidence>
<comment type="caution">
    <text evidence="5">The sequence shown here is derived from an EMBL/GenBank/DDBJ whole genome shotgun (WGS) entry which is preliminary data.</text>
</comment>
<dbReference type="InterPro" id="IPR013216">
    <property type="entry name" value="Methyltransf_11"/>
</dbReference>
<feature type="domain" description="Methyltransferase type 11" evidence="4">
    <location>
        <begin position="52"/>
        <end position="132"/>
    </location>
</feature>
<dbReference type="GO" id="GO:0008168">
    <property type="term" value="F:methyltransferase activity"/>
    <property type="evidence" value="ECO:0007669"/>
    <property type="project" value="UniProtKB-KW"/>
</dbReference>
<gene>
    <name evidence="5" type="ORF">SIL82_11290</name>
</gene>
<dbReference type="Gene3D" id="3.40.50.150">
    <property type="entry name" value="Vaccinia Virus protein VP39"/>
    <property type="match status" value="1"/>
</dbReference>
<dbReference type="InterPro" id="IPR050602">
    <property type="entry name" value="Malonyl-ACP_OMT"/>
</dbReference>
<dbReference type="PANTHER" id="PTHR13090:SF1">
    <property type="entry name" value="ARGININE-HYDROXYLASE NDUFAF5, MITOCHONDRIAL"/>
    <property type="match status" value="1"/>
</dbReference>
<dbReference type="InterPro" id="IPR029063">
    <property type="entry name" value="SAM-dependent_MTases_sf"/>
</dbReference>
<evidence type="ECO:0000256" key="2">
    <source>
        <dbReference type="ARBA" id="ARBA00022679"/>
    </source>
</evidence>
<evidence type="ECO:0000256" key="3">
    <source>
        <dbReference type="SAM" id="MobiDB-lite"/>
    </source>
</evidence>
<name>A0ABU4PNY6_9SPHN</name>
<dbReference type="CDD" id="cd02440">
    <property type="entry name" value="AdoMet_MTases"/>
    <property type="match status" value="1"/>
</dbReference>
<dbReference type="Proteomes" id="UP001279660">
    <property type="component" value="Unassembled WGS sequence"/>
</dbReference>
<organism evidence="5 6">
    <name type="scientific">Sphingomonas echinoides</name>
    <dbReference type="NCBI Taxonomy" id="59803"/>
    <lineage>
        <taxon>Bacteria</taxon>
        <taxon>Pseudomonadati</taxon>
        <taxon>Pseudomonadota</taxon>
        <taxon>Alphaproteobacteria</taxon>
        <taxon>Sphingomonadales</taxon>
        <taxon>Sphingomonadaceae</taxon>
        <taxon>Sphingomonas</taxon>
    </lineage>
</organism>
<dbReference type="SUPFAM" id="SSF53335">
    <property type="entry name" value="S-adenosyl-L-methionine-dependent methyltransferases"/>
    <property type="match status" value="1"/>
</dbReference>
<dbReference type="RefSeq" id="WP_010402810.1">
    <property type="nucleotide sequence ID" value="NZ_JAWXXV010000001.1"/>
</dbReference>
<keyword evidence="1 5" id="KW-0489">Methyltransferase</keyword>
<evidence type="ECO:0000313" key="6">
    <source>
        <dbReference type="Proteomes" id="UP001279660"/>
    </source>
</evidence>
<keyword evidence="2" id="KW-0808">Transferase</keyword>
<evidence type="ECO:0000256" key="1">
    <source>
        <dbReference type="ARBA" id="ARBA00022603"/>
    </source>
</evidence>
<accession>A0ABU4PNY6</accession>